<dbReference type="AlphaFoldDB" id="A0A9W8UUU4"/>
<evidence type="ECO:0000256" key="3">
    <source>
        <dbReference type="ARBA" id="ARBA00022630"/>
    </source>
</evidence>
<gene>
    <name evidence="7" type="ORF">NW755_014208</name>
</gene>
<dbReference type="Gene3D" id="3.30.465.10">
    <property type="match status" value="1"/>
</dbReference>
<dbReference type="Pfam" id="PF01565">
    <property type="entry name" value="FAD_binding_4"/>
    <property type="match status" value="1"/>
</dbReference>
<organism evidence="7 8">
    <name type="scientific">Fusarium falciforme</name>
    <dbReference type="NCBI Taxonomy" id="195108"/>
    <lineage>
        <taxon>Eukaryota</taxon>
        <taxon>Fungi</taxon>
        <taxon>Dikarya</taxon>
        <taxon>Ascomycota</taxon>
        <taxon>Pezizomycotina</taxon>
        <taxon>Sordariomycetes</taxon>
        <taxon>Hypocreomycetidae</taxon>
        <taxon>Hypocreales</taxon>
        <taxon>Nectriaceae</taxon>
        <taxon>Fusarium</taxon>
        <taxon>Fusarium solani species complex</taxon>
    </lineage>
</organism>
<comment type="caution">
    <text evidence="7">The sequence shown here is derived from an EMBL/GenBank/DDBJ whole genome shotgun (WGS) entry which is preliminary data.</text>
</comment>
<keyword evidence="4" id="KW-0274">FAD</keyword>
<evidence type="ECO:0000256" key="5">
    <source>
        <dbReference type="ARBA" id="ARBA00023002"/>
    </source>
</evidence>
<comment type="similarity">
    <text evidence="2">Belongs to the oxygen-dependent FAD-linked oxidoreductase family.</text>
</comment>
<dbReference type="OrthoDB" id="415825at2759"/>
<evidence type="ECO:0000256" key="4">
    <source>
        <dbReference type="ARBA" id="ARBA00022827"/>
    </source>
</evidence>
<dbReference type="PANTHER" id="PTHR42973:SF39">
    <property type="entry name" value="FAD-BINDING PCMH-TYPE DOMAIN-CONTAINING PROTEIN"/>
    <property type="match status" value="1"/>
</dbReference>
<protein>
    <recommendedName>
        <fullName evidence="6">FAD-binding PCMH-type domain-containing protein</fullName>
    </recommendedName>
</protein>
<dbReference type="InterPro" id="IPR050416">
    <property type="entry name" value="FAD-linked_Oxidoreductase"/>
</dbReference>
<accession>A0A9W8UUU4</accession>
<dbReference type="SUPFAM" id="SSF56176">
    <property type="entry name" value="FAD-binding/transporter-associated domain-like"/>
    <property type="match status" value="1"/>
</dbReference>
<keyword evidence="5" id="KW-0560">Oxidoreductase</keyword>
<dbReference type="InterPro" id="IPR036318">
    <property type="entry name" value="FAD-bd_PCMH-like_sf"/>
</dbReference>
<reference evidence="7" key="1">
    <citation type="submission" date="2022-09" db="EMBL/GenBank/DDBJ databases">
        <title>Fusarium specimens isolated from Avocado Roots.</title>
        <authorList>
            <person name="Stajich J."/>
            <person name="Roper C."/>
            <person name="Heimlech-Rivalta G."/>
        </authorList>
    </citation>
    <scope>NUCLEOTIDE SEQUENCE</scope>
    <source>
        <strain evidence="7">A02</strain>
    </source>
</reference>
<dbReference type="Proteomes" id="UP001152087">
    <property type="component" value="Unassembled WGS sequence"/>
</dbReference>
<feature type="domain" description="FAD-binding PCMH-type" evidence="6">
    <location>
        <begin position="32"/>
        <end position="167"/>
    </location>
</feature>
<comment type="cofactor">
    <cofactor evidence="1">
        <name>FAD</name>
        <dbReference type="ChEBI" id="CHEBI:57692"/>
    </cofactor>
</comment>
<evidence type="ECO:0000313" key="7">
    <source>
        <dbReference type="EMBL" id="KAJ4176824.1"/>
    </source>
</evidence>
<dbReference type="EMBL" id="JAOQAV010000149">
    <property type="protein sequence ID" value="KAJ4176824.1"/>
    <property type="molecule type" value="Genomic_DNA"/>
</dbReference>
<sequence>MTEELRKAGFSGHILDSSSADFAAASRRYSAISEAGNRYISFPKTPEDVSVAIVYAIKSNLKIAIKCGGHHASGGNSVEDGLVIDLGELNSVALSEDRTEVTIGGGCLWGDVYVFLRSKGLACVGGGVHNVGVGGHITGGRRATSLSPIKSQADRADSLSMKAAMVH</sequence>
<proteinExistence type="inferred from homology"/>
<evidence type="ECO:0000259" key="6">
    <source>
        <dbReference type="PROSITE" id="PS51387"/>
    </source>
</evidence>
<dbReference type="PROSITE" id="PS51387">
    <property type="entry name" value="FAD_PCMH"/>
    <property type="match status" value="1"/>
</dbReference>
<dbReference type="InterPro" id="IPR016166">
    <property type="entry name" value="FAD-bd_PCMH"/>
</dbReference>
<dbReference type="PANTHER" id="PTHR42973">
    <property type="entry name" value="BINDING OXIDOREDUCTASE, PUTATIVE (AFU_ORTHOLOGUE AFUA_1G17690)-RELATED"/>
    <property type="match status" value="1"/>
</dbReference>
<dbReference type="GO" id="GO:0071949">
    <property type="term" value="F:FAD binding"/>
    <property type="evidence" value="ECO:0007669"/>
    <property type="project" value="InterPro"/>
</dbReference>
<dbReference type="GO" id="GO:0016491">
    <property type="term" value="F:oxidoreductase activity"/>
    <property type="evidence" value="ECO:0007669"/>
    <property type="project" value="UniProtKB-KW"/>
</dbReference>
<evidence type="ECO:0000313" key="8">
    <source>
        <dbReference type="Proteomes" id="UP001152087"/>
    </source>
</evidence>
<evidence type="ECO:0000256" key="2">
    <source>
        <dbReference type="ARBA" id="ARBA00005466"/>
    </source>
</evidence>
<dbReference type="InterPro" id="IPR006094">
    <property type="entry name" value="Oxid_FAD_bind_N"/>
</dbReference>
<keyword evidence="3" id="KW-0285">Flavoprotein</keyword>
<name>A0A9W8UUU4_9HYPO</name>
<keyword evidence="8" id="KW-1185">Reference proteome</keyword>
<dbReference type="InterPro" id="IPR016169">
    <property type="entry name" value="FAD-bd_PCMH_sub2"/>
</dbReference>
<evidence type="ECO:0000256" key="1">
    <source>
        <dbReference type="ARBA" id="ARBA00001974"/>
    </source>
</evidence>